<accession>A0A0K2SXH1</accession>
<keyword evidence="1" id="KW-0812">Transmembrane</keyword>
<keyword evidence="1" id="KW-0472">Membrane</keyword>
<protein>
    <submittedName>
        <fullName evidence="2">Uncharacterized protein</fullName>
    </submittedName>
</protein>
<keyword evidence="1" id="KW-1133">Transmembrane helix</keyword>
<feature type="transmembrane region" description="Helical" evidence="1">
    <location>
        <begin position="51"/>
        <end position="67"/>
    </location>
</feature>
<organism evidence="2">
    <name type="scientific">Lepeophtheirus salmonis</name>
    <name type="common">Salmon louse</name>
    <name type="synonym">Caligus salmonis</name>
    <dbReference type="NCBI Taxonomy" id="72036"/>
    <lineage>
        <taxon>Eukaryota</taxon>
        <taxon>Metazoa</taxon>
        <taxon>Ecdysozoa</taxon>
        <taxon>Arthropoda</taxon>
        <taxon>Crustacea</taxon>
        <taxon>Multicrustacea</taxon>
        <taxon>Hexanauplia</taxon>
        <taxon>Copepoda</taxon>
        <taxon>Siphonostomatoida</taxon>
        <taxon>Caligidae</taxon>
        <taxon>Lepeophtheirus</taxon>
    </lineage>
</organism>
<dbReference type="AlphaFoldDB" id="A0A0K2SXH1"/>
<proteinExistence type="predicted"/>
<feature type="transmembrane region" description="Helical" evidence="1">
    <location>
        <begin position="74"/>
        <end position="95"/>
    </location>
</feature>
<evidence type="ECO:0000256" key="1">
    <source>
        <dbReference type="SAM" id="Phobius"/>
    </source>
</evidence>
<name>A0A0K2SXH1_LEPSM</name>
<evidence type="ECO:0000313" key="2">
    <source>
        <dbReference type="EMBL" id="CDW18220.1"/>
    </source>
</evidence>
<reference evidence="2" key="1">
    <citation type="submission" date="2014-05" db="EMBL/GenBank/DDBJ databases">
        <authorList>
            <person name="Chronopoulou M."/>
        </authorList>
    </citation>
    <scope>NUCLEOTIDE SEQUENCE</scope>
    <source>
        <tissue evidence="2">Whole organism</tissue>
    </source>
</reference>
<feature type="transmembrane region" description="Helical" evidence="1">
    <location>
        <begin position="25"/>
        <end position="45"/>
    </location>
</feature>
<sequence>MIDLFYIIFINHYSSFCSKVFTRRIMTTIVVATIMNVIFVLIFYYSDRSTVISMYDFFSIIIIFVFLDTINDLVFWIVKFLIVILYLAVILIYVVHSCDCRINYNLFSLNRRNIALKTWVIDSNHL</sequence>
<dbReference type="EMBL" id="HACA01000859">
    <property type="protein sequence ID" value="CDW18220.1"/>
    <property type="molecule type" value="Transcribed_RNA"/>
</dbReference>